<dbReference type="InterPro" id="IPR014710">
    <property type="entry name" value="RmlC-like_jellyroll"/>
</dbReference>
<organism evidence="5 6">
    <name type="scientific">Flagellimonas marina</name>
    <dbReference type="NCBI Taxonomy" id="1775168"/>
    <lineage>
        <taxon>Bacteria</taxon>
        <taxon>Pseudomonadati</taxon>
        <taxon>Bacteroidota</taxon>
        <taxon>Flavobacteriia</taxon>
        <taxon>Flavobacteriales</taxon>
        <taxon>Flavobacteriaceae</taxon>
        <taxon>Flagellimonas</taxon>
    </lineage>
</organism>
<evidence type="ECO:0000313" key="6">
    <source>
        <dbReference type="Proteomes" id="UP001595841"/>
    </source>
</evidence>
<dbReference type="InterPro" id="IPR018490">
    <property type="entry name" value="cNMP-bd_dom_sf"/>
</dbReference>
<evidence type="ECO:0000313" key="5">
    <source>
        <dbReference type="EMBL" id="MFC4218634.1"/>
    </source>
</evidence>
<feature type="domain" description="Cyclic nucleotide-binding" evidence="4">
    <location>
        <begin position="1"/>
        <end position="116"/>
    </location>
</feature>
<dbReference type="InterPro" id="IPR036390">
    <property type="entry name" value="WH_DNA-bd_sf"/>
</dbReference>
<dbReference type="Proteomes" id="UP001595841">
    <property type="component" value="Unassembled WGS sequence"/>
</dbReference>
<evidence type="ECO:0000256" key="1">
    <source>
        <dbReference type="ARBA" id="ARBA00023015"/>
    </source>
</evidence>
<keyword evidence="3" id="KW-0804">Transcription</keyword>
<keyword evidence="1" id="KW-0805">Transcription regulation</keyword>
<dbReference type="InterPro" id="IPR000595">
    <property type="entry name" value="cNMP-bd_dom"/>
</dbReference>
<dbReference type="SUPFAM" id="SSF51206">
    <property type="entry name" value="cAMP-binding domain-like"/>
    <property type="match status" value="1"/>
</dbReference>
<dbReference type="Gene3D" id="2.60.120.10">
    <property type="entry name" value="Jelly Rolls"/>
    <property type="match status" value="1"/>
</dbReference>
<dbReference type="Pfam" id="PF00027">
    <property type="entry name" value="cNMP_binding"/>
    <property type="match status" value="1"/>
</dbReference>
<dbReference type="CDD" id="cd00038">
    <property type="entry name" value="CAP_ED"/>
    <property type="match status" value="1"/>
</dbReference>
<dbReference type="EMBL" id="JBHSCL010000002">
    <property type="protein sequence ID" value="MFC4218634.1"/>
    <property type="molecule type" value="Genomic_DNA"/>
</dbReference>
<dbReference type="SMART" id="SM00419">
    <property type="entry name" value="HTH_CRP"/>
    <property type="match status" value="1"/>
</dbReference>
<dbReference type="Pfam" id="PF13545">
    <property type="entry name" value="HTH_Crp_2"/>
    <property type="match status" value="1"/>
</dbReference>
<evidence type="ECO:0000256" key="3">
    <source>
        <dbReference type="ARBA" id="ARBA00023163"/>
    </source>
</evidence>
<proteinExistence type="predicted"/>
<dbReference type="InterPro" id="IPR012318">
    <property type="entry name" value="HTH_CRP"/>
</dbReference>
<reference evidence="6" key="1">
    <citation type="journal article" date="2019" name="Int. J. Syst. Evol. Microbiol.">
        <title>The Global Catalogue of Microorganisms (GCM) 10K type strain sequencing project: providing services to taxonomists for standard genome sequencing and annotation.</title>
        <authorList>
            <consortium name="The Broad Institute Genomics Platform"/>
            <consortium name="The Broad Institute Genome Sequencing Center for Infectious Disease"/>
            <person name="Wu L."/>
            <person name="Ma J."/>
        </authorList>
    </citation>
    <scope>NUCLEOTIDE SEQUENCE [LARGE SCALE GENOMIC DNA]</scope>
    <source>
        <strain evidence="6">CGMCC 1.15774</strain>
    </source>
</reference>
<dbReference type="RefSeq" id="WP_379762004.1">
    <property type="nucleotide sequence ID" value="NZ_JBHSCL010000002.1"/>
</dbReference>
<keyword evidence="2" id="KW-0238">DNA-binding</keyword>
<keyword evidence="6" id="KW-1185">Reference proteome</keyword>
<dbReference type="PROSITE" id="PS50042">
    <property type="entry name" value="CNMP_BINDING_3"/>
    <property type="match status" value="1"/>
</dbReference>
<accession>A0ABV8PGI1</accession>
<dbReference type="SUPFAM" id="SSF46785">
    <property type="entry name" value="Winged helix' DNA-binding domain"/>
    <property type="match status" value="1"/>
</dbReference>
<gene>
    <name evidence="5" type="ORF">ACFOWS_00720</name>
</gene>
<name>A0ABV8PGI1_9FLAO</name>
<evidence type="ECO:0000256" key="2">
    <source>
        <dbReference type="ARBA" id="ARBA00023125"/>
    </source>
</evidence>
<protein>
    <submittedName>
        <fullName evidence="5">Crp/Fnr family transcriptional regulator</fullName>
    </submittedName>
</protein>
<dbReference type="SMART" id="SM00100">
    <property type="entry name" value="cNMP"/>
    <property type="match status" value="1"/>
</dbReference>
<comment type="caution">
    <text evidence="5">The sequence shown here is derived from an EMBL/GenBank/DDBJ whole genome shotgun (WGS) entry which is preliminary data.</text>
</comment>
<evidence type="ECO:0000259" key="4">
    <source>
        <dbReference type="PROSITE" id="PS50042"/>
    </source>
</evidence>
<sequence length="198" mass="22870">MISEALLEKFGALRVSLKKKEMLFEIDTTPRFYYQVISGEIKMGNLNEDGKEYIQGLFSKGSSFGEPPLFGEMKYPAYAMAVEDSLVWQLEKSRFFELLKSNPDAHLKVTKTLAKRLHYKATMVAGISTENATDRLLNLMDYFKEHIHKIPGDKLYRVELSRQQLADLTGLRVETVIRAVKELENAREVQIKSRKIYR</sequence>